<feature type="domain" description="ABC-2 type transporter transmembrane" evidence="6">
    <location>
        <begin position="48"/>
        <end position="234"/>
    </location>
</feature>
<organism evidence="7 8">
    <name type="scientific">Streptococcus pluranimalium</name>
    <dbReference type="NCBI Taxonomy" id="82348"/>
    <lineage>
        <taxon>Bacteria</taxon>
        <taxon>Bacillati</taxon>
        <taxon>Bacillota</taxon>
        <taxon>Bacilli</taxon>
        <taxon>Lactobacillales</taxon>
        <taxon>Streptococcaceae</taxon>
        <taxon>Streptococcus</taxon>
    </lineage>
</organism>
<dbReference type="GeneID" id="98393719"/>
<evidence type="ECO:0000256" key="1">
    <source>
        <dbReference type="ARBA" id="ARBA00004141"/>
    </source>
</evidence>
<feature type="transmembrane region" description="Helical" evidence="5">
    <location>
        <begin position="214"/>
        <end position="236"/>
    </location>
</feature>
<dbReference type="PANTHER" id="PTHR43077">
    <property type="entry name" value="TRANSPORT PERMEASE YVFS-RELATED"/>
    <property type="match status" value="1"/>
</dbReference>
<keyword evidence="8" id="KW-1185">Reference proteome</keyword>
<keyword evidence="2 5" id="KW-0812">Transmembrane</keyword>
<comment type="subcellular location">
    <subcellularLocation>
        <location evidence="1">Membrane</location>
        <topology evidence="1">Multi-pass membrane protein</topology>
    </subcellularLocation>
</comment>
<evidence type="ECO:0000313" key="8">
    <source>
        <dbReference type="Proteomes" id="UP000238956"/>
    </source>
</evidence>
<accession>A0A2L0D5L0</accession>
<dbReference type="OrthoDB" id="63188at2"/>
<evidence type="ECO:0000259" key="6">
    <source>
        <dbReference type="Pfam" id="PF12698"/>
    </source>
</evidence>
<reference evidence="7 8" key="2">
    <citation type="submission" date="2018-02" db="EMBL/GenBank/DDBJ databases">
        <title>Whole genome sequencing analysis of Streptococcus pluranimalium isolated from cattle infected mastitis in China.</title>
        <authorList>
            <person name="Zhang J.-R."/>
            <person name="Hu G.-Z."/>
        </authorList>
    </citation>
    <scope>NUCLEOTIDE SEQUENCE [LARGE SCALE GENOMIC DNA]</scope>
    <source>
        <strain evidence="7 8">TH11417</strain>
    </source>
</reference>
<proteinExistence type="predicted"/>
<dbReference type="Pfam" id="PF12698">
    <property type="entry name" value="ABC2_membrane_3"/>
    <property type="match status" value="1"/>
</dbReference>
<feature type="transmembrane region" description="Helical" evidence="5">
    <location>
        <begin position="12"/>
        <end position="32"/>
    </location>
</feature>
<evidence type="ECO:0000256" key="5">
    <source>
        <dbReference type="SAM" id="Phobius"/>
    </source>
</evidence>
<feature type="transmembrane region" description="Helical" evidence="5">
    <location>
        <begin position="95"/>
        <end position="119"/>
    </location>
</feature>
<feature type="transmembrane region" description="Helical" evidence="5">
    <location>
        <begin position="131"/>
        <end position="151"/>
    </location>
</feature>
<evidence type="ECO:0000313" key="7">
    <source>
        <dbReference type="EMBL" id="AUW96940.1"/>
    </source>
</evidence>
<gene>
    <name evidence="7" type="ORF">C0J00_07325</name>
</gene>
<dbReference type="GO" id="GO:0016020">
    <property type="term" value="C:membrane"/>
    <property type="evidence" value="ECO:0007669"/>
    <property type="project" value="UniProtKB-SubCell"/>
</dbReference>
<dbReference type="InterPro" id="IPR013525">
    <property type="entry name" value="ABC2_TM"/>
</dbReference>
<feature type="transmembrane region" description="Helical" evidence="5">
    <location>
        <begin position="52"/>
        <end position="74"/>
    </location>
</feature>
<dbReference type="AlphaFoldDB" id="A0A2L0D5L0"/>
<name>A0A2L0D5L0_9STRE</name>
<protein>
    <submittedName>
        <fullName evidence="7">ABC transporter</fullName>
    </submittedName>
</protein>
<evidence type="ECO:0000256" key="2">
    <source>
        <dbReference type="ARBA" id="ARBA00022692"/>
    </source>
</evidence>
<dbReference type="EMBL" id="CP025536">
    <property type="protein sequence ID" value="AUW96940.1"/>
    <property type="molecule type" value="Genomic_DNA"/>
</dbReference>
<reference evidence="7 8" key="1">
    <citation type="submission" date="2017-12" db="EMBL/GenBank/DDBJ databases">
        <authorList>
            <person name="Hurst M.R.H."/>
        </authorList>
    </citation>
    <scope>NUCLEOTIDE SEQUENCE [LARGE SCALE GENOMIC DNA]</scope>
    <source>
        <strain evidence="7 8">TH11417</strain>
    </source>
</reference>
<keyword evidence="4 5" id="KW-0472">Membrane</keyword>
<dbReference type="PANTHER" id="PTHR43077:SF11">
    <property type="entry name" value="TRANSPORT PERMEASE YVFS-RELATED"/>
    <property type="match status" value="1"/>
</dbReference>
<dbReference type="RefSeq" id="WP_104968262.1">
    <property type="nucleotide sequence ID" value="NZ_CP025536.1"/>
</dbReference>
<keyword evidence="3 5" id="KW-1133">Transmembrane helix</keyword>
<sequence length="243" mass="28467">MKALLKIEWIQIWRQWTVFIMAIGMPIGFFIFYSGMEMSPDPKMQELFVRHYMLTMTGFSMSSFGFFSFPFMLVEDKTNHWMSYIRHSRLTMGHYYLSKLFRVLIYFICSIIVTFLVGAFYRQVTMSWEKWLGSGILLLGSSLVFLAFGLLISQLKSQQVMSIISNISFILLAIIGGSWMPIETFPNWMQTISKWTPVYHVNRLVLDWSDKEVININSILIMFAYVVLLVGITYLIKIRTEVD</sequence>
<evidence type="ECO:0000256" key="3">
    <source>
        <dbReference type="ARBA" id="ARBA00022989"/>
    </source>
</evidence>
<dbReference type="InterPro" id="IPR051328">
    <property type="entry name" value="T7SS_ABC-Transporter"/>
</dbReference>
<feature type="transmembrane region" description="Helical" evidence="5">
    <location>
        <begin position="163"/>
        <end position="182"/>
    </location>
</feature>
<dbReference type="KEGG" id="splr:C0J00_07325"/>
<evidence type="ECO:0000256" key="4">
    <source>
        <dbReference type="ARBA" id="ARBA00023136"/>
    </source>
</evidence>
<dbReference type="GO" id="GO:0140359">
    <property type="term" value="F:ABC-type transporter activity"/>
    <property type="evidence" value="ECO:0007669"/>
    <property type="project" value="InterPro"/>
</dbReference>
<dbReference type="Proteomes" id="UP000238956">
    <property type="component" value="Chromosome"/>
</dbReference>